<dbReference type="PROSITE" id="PS51253">
    <property type="entry name" value="HTH_CENPB"/>
    <property type="match status" value="1"/>
</dbReference>
<comment type="caution">
    <text evidence="5">The sequence shown here is derived from an EMBL/GenBank/DDBJ whole genome shotgun (WGS) entry which is preliminary data.</text>
</comment>
<gene>
    <name evidence="5" type="ORF">ACJMK2_019647</name>
</gene>
<dbReference type="PANTHER" id="PTHR19303">
    <property type="entry name" value="TRANSPOSON"/>
    <property type="match status" value="1"/>
</dbReference>
<evidence type="ECO:0000259" key="3">
    <source>
        <dbReference type="PROSITE" id="PS50097"/>
    </source>
</evidence>
<feature type="region of interest" description="Disordered" evidence="2">
    <location>
        <begin position="151"/>
        <end position="210"/>
    </location>
</feature>
<feature type="region of interest" description="Disordered" evidence="2">
    <location>
        <begin position="304"/>
        <end position="355"/>
    </location>
</feature>
<feature type="compositionally biased region" description="Polar residues" evidence="2">
    <location>
        <begin position="399"/>
        <end position="412"/>
    </location>
</feature>
<evidence type="ECO:0000256" key="2">
    <source>
        <dbReference type="SAM" id="MobiDB-lite"/>
    </source>
</evidence>
<dbReference type="PROSITE" id="PS50097">
    <property type="entry name" value="BTB"/>
    <property type="match status" value="1"/>
</dbReference>
<dbReference type="Gene3D" id="3.30.710.10">
    <property type="entry name" value="Potassium Channel Kv1.1, Chain A"/>
    <property type="match status" value="1"/>
</dbReference>
<accession>A0ABD3TZ11</accession>
<dbReference type="PANTHER" id="PTHR19303:SF73">
    <property type="entry name" value="PROTEIN PDC2"/>
    <property type="match status" value="1"/>
</dbReference>
<evidence type="ECO:0000313" key="5">
    <source>
        <dbReference type="EMBL" id="KAL3841513.1"/>
    </source>
</evidence>
<dbReference type="CDD" id="cd18186">
    <property type="entry name" value="BTB_POZ_ZBTB_KLHL-like"/>
    <property type="match status" value="1"/>
</dbReference>
<feature type="compositionally biased region" description="Polar residues" evidence="2">
    <location>
        <begin position="549"/>
        <end position="576"/>
    </location>
</feature>
<dbReference type="SMART" id="SM00674">
    <property type="entry name" value="CENPB"/>
    <property type="match status" value="1"/>
</dbReference>
<proteinExistence type="predicted"/>
<dbReference type="GO" id="GO:0003677">
    <property type="term" value="F:DNA binding"/>
    <property type="evidence" value="ECO:0007669"/>
    <property type="project" value="UniProtKB-KW"/>
</dbReference>
<dbReference type="InterPro" id="IPR006600">
    <property type="entry name" value="HTH_CenpB_DNA-bd_dom"/>
</dbReference>
<dbReference type="Proteomes" id="UP001634394">
    <property type="component" value="Unassembled WGS sequence"/>
</dbReference>
<feature type="domain" description="BTB" evidence="3">
    <location>
        <begin position="31"/>
        <end position="107"/>
    </location>
</feature>
<dbReference type="AlphaFoldDB" id="A0ABD3TZ11"/>
<dbReference type="SMART" id="SM00225">
    <property type="entry name" value="BTB"/>
    <property type="match status" value="1"/>
</dbReference>
<keyword evidence="1" id="KW-0238">DNA-binding</keyword>
<feature type="compositionally biased region" description="Polar residues" evidence="2">
    <location>
        <begin position="187"/>
        <end position="204"/>
    </location>
</feature>
<feature type="compositionally biased region" description="Basic and acidic residues" evidence="2">
    <location>
        <begin position="165"/>
        <end position="185"/>
    </location>
</feature>
<dbReference type="InterPro" id="IPR009057">
    <property type="entry name" value="Homeodomain-like_sf"/>
</dbReference>
<dbReference type="SUPFAM" id="SSF54695">
    <property type="entry name" value="POZ domain"/>
    <property type="match status" value="1"/>
</dbReference>
<evidence type="ECO:0000313" key="6">
    <source>
        <dbReference type="Proteomes" id="UP001634394"/>
    </source>
</evidence>
<feature type="region of interest" description="Disordered" evidence="2">
    <location>
        <begin position="546"/>
        <end position="576"/>
    </location>
</feature>
<organism evidence="5 6">
    <name type="scientific">Sinanodonta woodiana</name>
    <name type="common">Chinese pond mussel</name>
    <name type="synonym">Anodonta woodiana</name>
    <dbReference type="NCBI Taxonomy" id="1069815"/>
    <lineage>
        <taxon>Eukaryota</taxon>
        <taxon>Metazoa</taxon>
        <taxon>Spiralia</taxon>
        <taxon>Lophotrochozoa</taxon>
        <taxon>Mollusca</taxon>
        <taxon>Bivalvia</taxon>
        <taxon>Autobranchia</taxon>
        <taxon>Heteroconchia</taxon>
        <taxon>Palaeoheterodonta</taxon>
        <taxon>Unionida</taxon>
        <taxon>Unionoidea</taxon>
        <taxon>Unionidae</taxon>
        <taxon>Unioninae</taxon>
        <taxon>Sinanodonta</taxon>
    </lineage>
</organism>
<dbReference type="EMBL" id="JBJQND010000017">
    <property type="protein sequence ID" value="KAL3841513.1"/>
    <property type="molecule type" value="Genomic_DNA"/>
</dbReference>
<dbReference type="Pfam" id="PF03221">
    <property type="entry name" value="HTH_Tnp_Tc5"/>
    <property type="match status" value="1"/>
</dbReference>
<keyword evidence="6" id="KW-1185">Reference proteome</keyword>
<feature type="domain" description="HTH CENPB-type" evidence="4">
    <location>
        <begin position="658"/>
        <end position="729"/>
    </location>
</feature>
<name>A0ABD3TZ11_SINWO</name>
<evidence type="ECO:0000256" key="1">
    <source>
        <dbReference type="ARBA" id="ARBA00023125"/>
    </source>
</evidence>
<evidence type="ECO:0000259" key="4">
    <source>
        <dbReference type="PROSITE" id="PS51253"/>
    </source>
</evidence>
<dbReference type="InterPro" id="IPR000210">
    <property type="entry name" value="BTB/POZ_dom"/>
</dbReference>
<dbReference type="InterPro" id="IPR050863">
    <property type="entry name" value="CenT-Element_Derived"/>
</dbReference>
<dbReference type="Gene3D" id="1.10.10.60">
    <property type="entry name" value="Homeodomain-like"/>
    <property type="match status" value="2"/>
</dbReference>
<dbReference type="Pfam" id="PF00651">
    <property type="entry name" value="BTB"/>
    <property type="match status" value="1"/>
</dbReference>
<dbReference type="InterPro" id="IPR011333">
    <property type="entry name" value="SKP1/BTB/POZ_sf"/>
</dbReference>
<feature type="region of interest" description="Disordered" evidence="2">
    <location>
        <begin position="393"/>
        <end position="412"/>
    </location>
</feature>
<reference evidence="5 6" key="1">
    <citation type="submission" date="2024-11" db="EMBL/GenBank/DDBJ databases">
        <title>Chromosome-level genome assembly of the freshwater bivalve Anodonta woodiana.</title>
        <authorList>
            <person name="Chen X."/>
        </authorList>
    </citation>
    <scope>NUCLEOTIDE SEQUENCE [LARGE SCALE GENOMIC DNA]</scope>
    <source>
        <strain evidence="5">MN2024</strain>
        <tissue evidence="5">Gills</tissue>
    </source>
</reference>
<sequence>MSTAAEQYTNRRHSEVLMKGLYQLWQQEYLCDTQIYIGGQHRAKVHSLVLEACSSEIFWSDTHLIKLEADADANSVQYKLNLPQDICPKVLKVFLTYLYTGRLTVSKETCATLQILANTFDQPLVLQYCKLFELQNEALLSKERQLVHDGNRKSVGAESLNKKSNKTETQEAKAVDVKVDNDRITEPSVTESQTDVQDTNCQSSENEDAECSYNDNLSIVRIKEEVLEESNSDFDNSDDTRQQTLSNFSKIVSGDDPLRPKSMFGADTSSLYPVSLYKSNSAVPILPPFQNFVDSDWLNTQSAVRKREGRKSKRALDIGDGSRKRKQPKNSILHVHGSKSGTSGETADDKKETIDSVSEDKKILDAVAGDSCIKSGSKAYSLEEDISCFFESSSSDKSTQNAPEQDWNPDTSSPVMFTKIPNDTSSPVLFTKISSNSSNPVMFTKMPSNDLTPSMVGDRTSHVPSIESLVKDYITMGMAYYNKSATTGSSVDVMDREAGRMDSSFGDSEKNSNPVKPNTDGISFHKGASPDCFESTKSKMAAVRHRMPSSLQNPSERTNVGRKSNSQNASGNITPFTSAELNESDIFHLSLDGRRTRNLLTHSQKREIAHYAGDNSNKSHQTIADHFSELWKTTVKRRTVADILKNKEVWEDETLSPFRKKMRTPKYADLERELVKWYFHLCKLNINVTDEALRRKAKTIGEEMNITGFSYSNGWIQRFKFRHNIKKLSNPIVSMEK</sequence>
<protein>
    <submittedName>
        <fullName evidence="5">Uncharacterized protein</fullName>
    </submittedName>
</protein>
<dbReference type="SUPFAM" id="SSF46689">
    <property type="entry name" value="Homeodomain-like"/>
    <property type="match status" value="1"/>
</dbReference>